<comment type="similarity">
    <text evidence="3">Belongs to the RimP family.</text>
</comment>
<evidence type="ECO:0000256" key="1">
    <source>
        <dbReference type="ARBA" id="ARBA00022490"/>
    </source>
</evidence>
<dbReference type="Gene3D" id="3.30.300.70">
    <property type="entry name" value="RimP-like superfamily, N-terminal"/>
    <property type="match status" value="1"/>
</dbReference>
<dbReference type="InterPro" id="IPR003728">
    <property type="entry name" value="Ribosome_maturation_RimP"/>
</dbReference>
<evidence type="ECO:0000256" key="3">
    <source>
        <dbReference type="HAMAP-Rule" id="MF_01077"/>
    </source>
</evidence>
<evidence type="ECO:0000259" key="4">
    <source>
        <dbReference type="Pfam" id="PF02576"/>
    </source>
</evidence>
<dbReference type="PANTHER" id="PTHR33867">
    <property type="entry name" value="RIBOSOME MATURATION FACTOR RIMP"/>
    <property type="match status" value="1"/>
</dbReference>
<proteinExistence type="inferred from homology"/>
<dbReference type="HAMAP" id="MF_01077">
    <property type="entry name" value="RimP"/>
    <property type="match status" value="1"/>
</dbReference>
<dbReference type="Pfam" id="PF02576">
    <property type="entry name" value="RimP_N"/>
    <property type="match status" value="1"/>
</dbReference>
<organism evidence="5 6">
    <name type="scientific">Corynebacterium occultum</name>
    <dbReference type="NCBI Taxonomy" id="2675219"/>
    <lineage>
        <taxon>Bacteria</taxon>
        <taxon>Bacillati</taxon>
        <taxon>Actinomycetota</taxon>
        <taxon>Actinomycetes</taxon>
        <taxon>Mycobacteriales</taxon>
        <taxon>Corynebacteriaceae</taxon>
        <taxon>Corynebacterium</taxon>
    </lineage>
</organism>
<dbReference type="SUPFAM" id="SSF75420">
    <property type="entry name" value="YhbC-like, N-terminal domain"/>
    <property type="match status" value="1"/>
</dbReference>
<dbReference type="GO" id="GO:0006412">
    <property type="term" value="P:translation"/>
    <property type="evidence" value="ECO:0007669"/>
    <property type="project" value="TreeGrafter"/>
</dbReference>
<dbReference type="PANTHER" id="PTHR33867:SF1">
    <property type="entry name" value="RIBOSOME MATURATION FACTOR RIMP"/>
    <property type="match status" value="1"/>
</dbReference>
<comment type="function">
    <text evidence="3">Required for maturation of 30S ribosomal subunits.</text>
</comment>
<dbReference type="InterPro" id="IPR028989">
    <property type="entry name" value="RimP_N"/>
</dbReference>
<reference evidence="5 6" key="1">
    <citation type="submission" date="2019-11" db="EMBL/GenBank/DDBJ databases">
        <title>Complete genome sequence of Corynebacterium kalinowskii 1959, a novel Corynebacterium species isolated from soil of a small paddock in Vilsendorf, Germany.</title>
        <authorList>
            <person name="Schaffert L."/>
            <person name="Ruwe M."/>
            <person name="Milse J."/>
            <person name="Hanuschka K."/>
            <person name="Ortseifen V."/>
            <person name="Droste J."/>
            <person name="Brandt D."/>
            <person name="Schlueter L."/>
            <person name="Kutter Y."/>
            <person name="Vinke S."/>
            <person name="Viehoefer P."/>
            <person name="Jacob L."/>
            <person name="Luebke N.-C."/>
            <person name="Schulte-Berndt E."/>
            <person name="Hain C."/>
            <person name="Linder M."/>
            <person name="Schmidt P."/>
            <person name="Wollenschlaeger L."/>
            <person name="Luttermann T."/>
            <person name="Thieme E."/>
            <person name="Hassa J."/>
            <person name="Haak M."/>
            <person name="Wittchen M."/>
            <person name="Mentz A."/>
            <person name="Persicke M."/>
            <person name="Busche T."/>
            <person name="Ruckert C."/>
        </authorList>
    </citation>
    <scope>NUCLEOTIDE SEQUENCE [LARGE SCALE GENOMIC DNA]</scope>
    <source>
        <strain evidence="5 6">2039</strain>
    </source>
</reference>
<feature type="domain" description="Ribosome maturation factor RimP N-terminal" evidence="4">
    <location>
        <begin position="14"/>
        <end position="91"/>
    </location>
</feature>
<dbReference type="KEGG" id="cok:COCCU_08720"/>
<evidence type="ECO:0000256" key="2">
    <source>
        <dbReference type="ARBA" id="ARBA00022517"/>
    </source>
</evidence>
<dbReference type="NCBIfam" id="NF000930">
    <property type="entry name" value="PRK00092.2-2"/>
    <property type="match status" value="1"/>
</dbReference>
<keyword evidence="2 3" id="KW-0690">Ribosome biogenesis</keyword>
<dbReference type="Proteomes" id="UP000424462">
    <property type="component" value="Chromosome"/>
</dbReference>
<keyword evidence="1 3" id="KW-0963">Cytoplasm</keyword>
<sequence length="186" mass="20540">MGMAFPSVEQLTELITPITESHRMDVETIKVVRAGKKSVVSIGLDSDTRPSLDELEVVSQELSEVLDAAETEGRYSFGAGYTLEVSTPGVELPFTAPRHWRRNRTRLVKVTQEGTSQIWRIGALNSSETAVILVGTDKKQPVIRNLELTESHSAVVEIEFAKPPAMELELAGLNHEDALERGEEDK</sequence>
<dbReference type="EMBL" id="CP046455">
    <property type="protein sequence ID" value="QGU07668.1"/>
    <property type="molecule type" value="Genomic_DNA"/>
</dbReference>
<dbReference type="InterPro" id="IPR035956">
    <property type="entry name" value="RimP_N_sf"/>
</dbReference>
<evidence type="ECO:0000313" key="6">
    <source>
        <dbReference type="Proteomes" id="UP000424462"/>
    </source>
</evidence>
<accession>A0A6B8WMV7</accession>
<gene>
    <name evidence="3 5" type="primary">rimP</name>
    <name evidence="5" type="ORF">COCCU_08720</name>
</gene>
<evidence type="ECO:0000313" key="5">
    <source>
        <dbReference type="EMBL" id="QGU07668.1"/>
    </source>
</evidence>
<protein>
    <recommendedName>
        <fullName evidence="3">Ribosome maturation factor RimP</fullName>
    </recommendedName>
</protein>
<dbReference type="GO" id="GO:0000028">
    <property type="term" value="P:ribosomal small subunit assembly"/>
    <property type="evidence" value="ECO:0007669"/>
    <property type="project" value="TreeGrafter"/>
</dbReference>
<name>A0A6B8WMV7_9CORY</name>
<dbReference type="GO" id="GO:0005829">
    <property type="term" value="C:cytosol"/>
    <property type="evidence" value="ECO:0007669"/>
    <property type="project" value="TreeGrafter"/>
</dbReference>
<dbReference type="AlphaFoldDB" id="A0A6B8WMV7"/>
<keyword evidence="6" id="KW-1185">Reference proteome</keyword>
<comment type="subcellular location">
    <subcellularLocation>
        <location evidence="3">Cytoplasm</location>
    </subcellularLocation>
</comment>